<dbReference type="InterPro" id="IPR017853">
    <property type="entry name" value="GH"/>
</dbReference>
<evidence type="ECO:0000259" key="7">
    <source>
        <dbReference type="Pfam" id="PF17801"/>
    </source>
</evidence>
<evidence type="ECO:0000256" key="3">
    <source>
        <dbReference type="ARBA" id="ARBA00022801"/>
    </source>
</evidence>
<dbReference type="EMBL" id="JBJYXY010000001">
    <property type="protein sequence ID" value="MFN2977418.1"/>
    <property type="molecule type" value="Genomic_DNA"/>
</dbReference>
<keyword evidence="2" id="KW-0732">Signal</keyword>
<dbReference type="PANTHER" id="PTHR11452:SF80">
    <property type="entry name" value="ALPHA-GALACTOSIDASE 1"/>
    <property type="match status" value="1"/>
</dbReference>
<comment type="caution">
    <text evidence="8">The sequence shown here is derived from an EMBL/GenBank/DDBJ whole genome shotgun (WGS) entry which is preliminary data.</text>
</comment>
<evidence type="ECO:0000256" key="5">
    <source>
        <dbReference type="RuleBase" id="RU361168"/>
    </source>
</evidence>
<dbReference type="GO" id="GO:0016798">
    <property type="term" value="F:hydrolase activity, acting on glycosyl bonds"/>
    <property type="evidence" value="ECO:0007669"/>
    <property type="project" value="UniProtKB-KW"/>
</dbReference>
<keyword evidence="9" id="KW-1185">Reference proteome</keyword>
<dbReference type="RefSeq" id="WP_263414419.1">
    <property type="nucleotide sequence ID" value="NZ_JAGSYB010000001.1"/>
</dbReference>
<evidence type="ECO:0000256" key="4">
    <source>
        <dbReference type="ARBA" id="ARBA00023295"/>
    </source>
</evidence>
<dbReference type="PRINTS" id="PR00740">
    <property type="entry name" value="GLHYDRLASE27"/>
</dbReference>
<dbReference type="InterPro" id="IPR013785">
    <property type="entry name" value="Aldolase_TIM"/>
</dbReference>
<dbReference type="SUPFAM" id="SSF51445">
    <property type="entry name" value="(Trans)glycosidases"/>
    <property type="match status" value="1"/>
</dbReference>
<name>A0ABW9KPX6_9BACT</name>
<dbReference type="InterPro" id="IPR013780">
    <property type="entry name" value="Glyco_hydro_b"/>
</dbReference>
<dbReference type="PANTHER" id="PTHR11452">
    <property type="entry name" value="ALPHA-GALACTOSIDASE/ALPHA-N-ACETYLGALACTOSAMINIDASE"/>
    <property type="match status" value="1"/>
</dbReference>
<protein>
    <recommendedName>
        <fullName evidence="5">Alpha-galactosidase</fullName>
        <ecNumber evidence="5">3.2.1.22</ecNumber>
    </recommendedName>
    <alternativeName>
        <fullName evidence="5">Melibiase</fullName>
    </alternativeName>
</protein>
<evidence type="ECO:0000313" key="9">
    <source>
        <dbReference type="Proteomes" id="UP001634747"/>
    </source>
</evidence>
<dbReference type="SUPFAM" id="SSF51011">
    <property type="entry name" value="Glycosyl hydrolase domain"/>
    <property type="match status" value="1"/>
</dbReference>
<dbReference type="InterPro" id="IPR000111">
    <property type="entry name" value="Glyco_hydro_27/36_CS"/>
</dbReference>
<keyword evidence="5" id="KW-1015">Disulfide bond</keyword>
<keyword evidence="3 5" id="KW-0378">Hydrolase</keyword>
<dbReference type="Pfam" id="PF17801">
    <property type="entry name" value="Melibiase_C"/>
    <property type="match status" value="1"/>
</dbReference>
<organism evidence="8 9">
    <name type="scientific">Terriglobus aquaticus</name>
    <dbReference type="NCBI Taxonomy" id="940139"/>
    <lineage>
        <taxon>Bacteria</taxon>
        <taxon>Pseudomonadati</taxon>
        <taxon>Acidobacteriota</taxon>
        <taxon>Terriglobia</taxon>
        <taxon>Terriglobales</taxon>
        <taxon>Acidobacteriaceae</taxon>
        <taxon>Terriglobus</taxon>
    </lineage>
</organism>
<dbReference type="CDD" id="cd14792">
    <property type="entry name" value="GH27"/>
    <property type="match status" value="1"/>
</dbReference>
<dbReference type="InterPro" id="IPR041233">
    <property type="entry name" value="Melibiase_C"/>
</dbReference>
<dbReference type="PROSITE" id="PS00512">
    <property type="entry name" value="ALPHA_GALACTOSIDASE"/>
    <property type="match status" value="1"/>
</dbReference>
<dbReference type="Proteomes" id="UP001634747">
    <property type="component" value="Unassembled WGS sequence"/>
</dbReference>
<sequence>MSGAYGQAAARPTGTPPMGWNPWNAFRTEVTEAKILAVAQALKQTGLAEAGYRFIDVDDGWWLQRNAQHRLIVRTSMFPSAVMPDGTTSLRPFVDRLHSMGLLAGLYTDIGRNACSQAWDPQSPNLPQGSVAEREIGSMDHQAQDMRLIFGAWNFDAIKVDACGLADFGPDKPAVKNGTYRALGPYIVRGQVSADQTAKVEALYASLKREIDTVRPQHDTALAICTWGEADVVRWGNRYGTSWRTSPDIEPTWKSMLANFDTAAAHPELAGPGHFNDPDMLELGNGEFDADHLDAARAHLSLWAMLNAPLILGSDITRWSPALVAVAGNREVIALDQDPLARQAVVVERNGDGEVLLKSLQDGSRAVALVNRGDAPLHLSLPTSKLGLHGSLVTRDLWTHKEQPAGAAISADLLPRQTLLLRVREASGGKRQR</sequence>
<evidence type="ECO:0000256" key="2">
    <source>
        <dbReference type="ARBA" id="ARBA00022729"/>
    </source>
</evidence>
<proteinExistence type="inferred from homology"/>
<comment type="similarity">
    <text evidence="1 5">Belongs to the glycosyl hydrolase 27 family.</text>
</comment>
<dbReference type="Gene3D" id="3.20.20.70">
    <property type="entry name" value="Aldolase class I"/>
    <property type="match status" value="1"/>
</dbReference>
<dbReference type="Pfam" id="PF16499">
    <property type="entry name" value="Melibiase_2"/>
    <property type="match status" value="2"/>
</dbReference>
<evidence type="ECO:0000313" key="8">
    <source>
        <dbReference type="EMBL" id="MFN2977418.1"/>
    </source>
</evidence>
<feature type="domain" description="Alpha galactosidase C-terminal" evidence="7">
    <location>
        <begin position="351"/>
        <end position="423"/>
    </location>
</feature>
<dbReference type="InterPro" id="IPR002241">
    <property type="entry name" value="Glyco_hydro_27"/>
</dbReference>
<accession>A0ABW9KPX6</accession>
<gene>
    <name evidence="8" type="ORF">ACK2TP_16725</name>
</gene>
<feature type="region of interest" description="Disordered" evidence="6">
    <location>
        <begin position="1"/>
        <end position="20"/>
    </location>
</feature>
<reference evidence="8 9" key="1">
    <citation type="submission" date="2024-12" db="EMBL/GenBank/DDBJ databases">
        <authorList>
            <person name="Lee Y."/>
        </authorList>
    </citation>
    <scope>NUCLEOTIDE SEQUENCE [LARGE SCALE GENOMIC DNA]</scope>
    <source>
        <strain evidence="8 9">03SUJ4</strain>
    </source>
</reference>
<evidence type="ECO:0000256" key="6">
    <source>
        <dbReference type="SAM" id="MobiDB-lite"/>
    </source>
</evidence>
<dbReference type="EC" id="3.2.1.22" evidence="5"/>
<comment type="catalytic activity">
    <reaction evidence="5">
        <text>Hydrolysis of terminal, non-reducing alpha-D-galactose residues in alpha-D-galactosides, including galactose oligosaccharides, galactomannans and galactolipids.</text>
        <dbReference type="EC" id="3.2.1.22"/>
    </reaction>
</comment>
<keyword evidence="4 5" id="KW-0326">Glycosidase</keyword>
<dbReference type="Gene3D" id="2.60.40.1180">
    <property type="entry name" value="Golgi alpha-mannosidase II"/>
    <property type="match status" value="1"/>
</dbReference>
<evidence type="ECO:0000256" key="1">
    <source>
        <dbReference type="ARBA" id="ARBA00009743"/>
    </source>
</evidence>